<reference evidence="2 3" key="1">
    <citation type="submission" date="2020-08" db="EMBL/GenBank/DDBJ databases">
        <title>Genomic Encyclopedia of Type Strains, Phase IV (KMG-IV): sequencing the most valuable type-strain genomes for metagenomic binning, comparative biology and taxonomic classification.</title>
        <authorList>
            <person name="Goeker M."/>
        </authorList>
    </citation>
    <scope>NUCLEOTIDE SEQUENCE [LARGE SCALE GENOMIC DNA]</scope>
    <source>
        <strain evidence="2 3">DSM 10633</strain>
    </source>
</reference>
<dbReference type="Proteomes" id="UP000557217">
    <property type="component" value="Unassembled WGS sequence"/>
</dbReference>
<keyword evidence="1" id="KW-0812">Transmembrane</keyword>
<keyword evidence="1" id="KW-1133">Transmembrane helix</keyword>
<keyword evidence="1" id="KW-0472">Membrane</keyword>
<evidence type="ECO:0000313" key="3">
    <source>
        <dbReference type="Proteomes" id="UP000557217"/>
    </source>
</evidence>
<dbReference type="EMBL" id="JACHGZ010000008">
    <property type="protein sequence ID" value="MBB5148615.1"/>
    <property type="molecule type" value="Genomic_DNA"/>
</dbReference>
<dbReference type="RefSeq" id="WP_168412126.1">
    <property type="nucleotide sequence ID" value="NZ_JAAXPW010000008.1"/>
</dbReference>
<evidence type="ECO:0000256" key="1">
    <source>
        <dbReference type="SAM" id="Phobius"/>
    </source>
</evidence>
<sequence>MNYRVYKIKGKHNETKRVRTLKIEAFDEEDAINEALNLGLESINSVEIVPFDPPTERQLEYAKSLSIKIPENACKTDVSALINRAVNKDGEPNEGLIEFATNKRIFFSKYIGKTALYNLVFYELPDLDRVAFFVFSIYRYISDDRHANLDTHPYHEKFYEFAESVVKDERFMKSMKKYSGADLKFFGELTTSDGWTHTGGSVNTIAFKTAREFLIKNHLINNSAPYKSKQLHHRTSKTLILMDDEIEEFQANGFKVEKFGEVFRNDTANETYSTEEMPNDERDTNFKSSVVIGASVAFAIMFLYKLLFS</sequence>
<evidence type="ECO:0000313" key="2">
    <source>
        <dbReference type="EMBL" id="MBB5148615.1"/>
    </source>
</evidence>
<gene>
    <name evidence="2" type="ORF">HNR36_001001</name>
</gene>
<keyword evidence="3" id="KW-1185">Reference proteome</keyword>
<dbReference type="AlphaFoldDB" id="A0A840PJN3"/>
<feature type="transmembrane region" description="Helical" evidence="1">
    <location>
        <begin position="290"/>
        <end position="308"/>
    </location>
</feature>
<accession>A0A840PJN3</accession>
<name>A0A840PJN3_URETH</name>
<comment type="caution">
    <text evidence="2">The sequence shown here is derived from an EMBL/GenBank/DDBJ whole genome shotgun (WGS) entry which is preliminary data.</text>
</comment>
<organism evidence="2 3">
    <name type="scientific">Ureibacillus thermosphaericus</name>
    <dbReference type="NCBI Taxonomy" id="51173"/>
    <lineage>
        <taxon>Bacteria</taxon>
        <taxon>Bacillati</taxon>
        <taxon>Bacillota</taxon>
        <taxon>Bacilli</taxon>
        <taxon>Bacillales</taxon>
        <taxon>Caryophanaceae</taxon>
        <taxon>Ureibacillus</taxon>
    </lineage>
</organism>
<protein>
    <submittedName>
        <fullName evidence="2">Uncharacterized protein</fullName>
    </submittedName>
</protein>
<proteinExistence type="predicted"/>